<dbReference type="PANTHER" id="PTHR33447">
    <property type="entry name" value="GLUTATHIONE GAMMA-GLUTAMYLCYSTEINYLTRANSFERASE"/>
    <property type="match status" value="1"/>
</dbReference>
<dbReference type="Pfam" id="PF05023">
    <property type="entry name" value="Phytochelatin"/>
    <property type="match status" value="1"/>
</dbReference>
<proteinExistence type="predicted"/>
<evidence type="ECO:0000256" key="4">
    <source>
        <dbReference type="ARBA" id="ARBA00022723"/>
    </source>
</evidence>
<dbReference type="InterPro" id="IPR040409">
    <property type="entry name" value="PCS-like"/>
</dbReference>
<reference evidence="6" key="1">
    <citation type="submission" date="2021-01" db="EMBL/GenBank/DDBJ databases">
        <authorList>
            <person name="Corre E."/>
            <person name="Pelletier E."/>
            <person name="Niang G."/>
            <person name="Scheremetjew M."/>
            <person name="Finn R."/>
            <person name="Kale V."/>
            <person name="Holt S."/>
            <person name="Cochrane G."/>
            <person name="Meng A."/>
            <person name="Brown T."/>
            <person name="Cohen L."/>
        </authorList>
    </citation>
    <scope>NUCLEOTIDE SEQUENCE</scope>
    <source>
        <strain evidence="6">CCMP127</strain>
    </source>
</reference>
<dbReference type="EC" id="2.3.2.15" evidence="1"/>
<dbReference type="FunFam" id="3.90.70.30:FF:000001">
    <property type="entry name" value="Glutathione gamma-glutamylcysteinyltransferase 1"/>
    <property type="match status" value="1"/>
</dbReference>
<dbReference type="PROSITE" id="PS51443">
    <property type="entry name" value="PCS"/>
    <property type="match status" value="1"/>
</dbReference>
<evidence type="ECO:0000259" key="5">
    <source>
        <dbReference type="PROSITE" id="PS51443"/>
    </source>
</evidence>
<organism evidence="6">
    <name type="scientific">Amphora coffeiformis</name>
    <dbReference type="NCBI Taxonomy" id="265554"/>
    <lineage>
        <taxon>Eukaryota</taxon>
        <taxon>Sar</taxon>
        <taxon>Stramenopiles</taxon>
        <taxon>Ochrophyta</taxon>
        <taxon>Bacillariophyta</taxon>
        <taxon>Bacillariophyceae</taxon>
        <taxon>Bacillariophycidae</taxon>
        <taxon>Thalassiophysales</taxon>
        <taxon>Catenulaceae</taxon>
        <taxon>Amphora</taxon>
    </lineage>
</organism>
<evidence type="ECO:0000256" key="3">
    <source>
        <dbReference type="ARBA" id="ARBA00022679"/>
    </source>
</evidence>
<dbReference type="EMBL" id="HBIM01012460">
    <property type="protein sequence ID" value="CAE0412976.1"/>
    <property type="molecule type" value="Transcribed_RNA"/>
</dbReference>
<gene>
    <name evidence="6" type="ORF">ACOF00016_LOCUS10234</name>
</gene>
<dbReference type="GO" id="GO:0046872">
    <property type="term" value="F:metal ion binding"/>
    <property type="evidence" value="ECO:0007669"/>
    <property type="project" value="UniProtKB-KW"/>
</dbReference>
<evidence type="ECO:0000313" key="6">
    <source>
        <dbReference type="EMBL" id="CAE0412976.1"/>
    </source>
</evidence>
<evidence type="ECO:0000256" key="2">
    <source>
        <dbReference type="ARBA" id="ARBA00022539"/>
    </source>
</evidence>
<dbReference type="SUPFAM" id="SSF54001">
    <property type="entry name" value="Cysteine proteinases"/>
    <property type="match status" value="1"/>
</dbReference>
<dbReference type="InterPro" id="IPR038156">
    <property type="entry name" value="PCS_N_sf"/>
</dbReference>
<evidence type="ECO:0000256" key="1">
    <source>
        <dbReference type="ARBA" id="ARBA00012468"/>
    </source>
</evidence>
<dbReference type="InterPro" id="IPR038765">
    <property type="entry name" value="Papain-like_cys_pep_sf"/>
</dbReference>
<keyword evidence="3" id="KW-0808">Transferase</keyword>
<accession>A0A7S3LAH1</accession>
<sequence length="508" mass="57080">MINKGILFLFFVYHSSRNIIRRQQASLQFCGRLMTTMTTAGASHSDSSSFSMAPAAPNKAIKRTFYRRPLPETCIALRSKAGQDIFCSAMKNHGLKSFFGLIEQFSTQAEPAYCGITTLTVCLNAFLIDPRQTWKAPWRWYTEAMLNCCISLEEVKKTGIILPVFRCLAICQGLNAHVNYAQDTTLEHFRSTVREACVMKDGEGCSDCEDGVLEKILVVSYNRQGVGQTGTGHFSPIGAYDPISDSVLILDTARFKYGVHWVSLEMMYKAMQSIDPDTGKSRGYVLLVNRRACVVDDESDHGDNAENDDPTLPISVLLRSPMDQNEARHAYKTWLLENHSPTSLTWEHFVEYWSNGAKNYDDVDSCSVIWDFTRPKLKPVASPGEEDQVKITKQMIRQLRRFISEIIPSESHITEKGKSIEGCATGRCSTDPSVNKRTIDLHPREAMVLVYLASIDEQRQHDIINGASLSAGEDEDNVEVKRQLMAEIQLLRYAIDISSNEDIIRTAA</sequence>
<dbReference type="InterPro" id="IPR007719">
    <property type="entry name" value="PCS_N"/>
</dbReference>
<protein>
    <recommendedName>
        <fullName evidence="1">glutathione gamma-glutamylcysteinyltransferase</fullName>
        <ecNumber evidence="1">2.3.2.15</ecNumber>
    </recommendedName>
</protein>
<dbReference type="GO" id="GO:0016756">
    <property type="term" value="F:glutathione gamma-glutamylcysteinyltransferase activity"/>
    <property type="evidence" value="ECO:0007669"/>
    <property type="project" value="UniProtKB-EC"/>
</dbReference>
<keyword evidence="4" id="KW-0479">Metal-binding</keyword>
<dbReference type="GO" id="GO:0010038">
    <property type="term" value="P:response to metal ion"/>
    <property type="evidence" value="ECO:0007669"/>
    <property type="project" value="InterPro"/>
</dbReference>
<dbReference type="GO" id="GO:0046938">
    <property type="term" value="P:phytochelatin biosynthetic process"/>
    <property type="evidence" value="ECO:0007669"/>
    <property type="project" value="InterPro"/>
</dbReference>
<keyword evidence="2" id="KW-0104">Cadmium</keyword>
<dbReference type="Gene3D" id="3.90.70.30">
    <property type="entry name" value="Phytochelatin synthase, N-terminal domain"/>
    <property type="match status" value="1"/>
</dbReference>
<dbReference type="AlphaFoldDB" id="A0A7S3LAH1"/>
<feature type="domain" description="Peptidase C83" evidence="5">
    <location>
        <begin position="60"/>
        <end position="292"/>
    </location>
</feature>
<name>A0A7S3LAH1_9STRA</name>